<protein>
    <recommendedName>
        <fullName evidence="2">Small acidic protein-like domain-containing protein</fullName>
    </recommendedName>
</protein>
<proteinExistence type="predicted"/>
<dbReference type="EnsemblMetazoa" id="XM_008191010.3">
    <property type="protein sequence ID" value="XP_008189232.1"/>
    <property type="gene ID" value="LOC100166599"/>
</dbReference>
<dbReference type="PANTHER" id="PTHR22426">
    <property type="entry name" value="ARGININE_SERINE-RICH COILED-COIL PROTEIN 2"/>
    <property type="match status" value="1"/>
</dbReference>
<evidence type="ECO:0000259" key="2">
    <source>
        <dbReference type="Pfam" id="PF15477"/>
    </source>
</evidence>
<organism evidence="3 4">
    <name type="scientific">Acyrthosiphon pisum</name>
    <name type="common">Pea aphid</name>
    <dbReference type="NCBI Taxonomy" id="7029"/>
    <lineage>
        <taxon>Eukaryota</taxon>
        <taxon>Metazoa</taxon>
        <taxon>Ecdysozoa</taxon>
        <taxon>Arthropoda</taxon>
        <taxon>Hexapoda</taxon>
        <taxon>Insecta</taxon>
        <taxon>Pterygota</taxon>
        <taxon>Neoptera</taxon>
        <taxon>Paraneoptera</taxon>
        <taxon>Hemiptera</taxon>
        <taxon>Sternorrhyncha</taxon>
        <taxon>Aphidomorpha</taxon>
        <taxon>Aphidoidea</taxon>
        <taxon>Aphididae</taxon>
        <taxon>Macrosiphini</taxon>
        <taxon>Acyrthosiphon</taxon>
    </lineage>
</organism>
<feature type="region of interest" description="Disordered" evidence="1">
    <location>
        <begin position="1"/>
        <end position="191"/>
    </location>
</feature>
<keyword evidence="4" id="KW-1185">Reference proteome</keyword>
<dbReference type="Proteomes" id="UP000007819">
    <property type="component" value="Chromosome A1"/>
</dbReference>
<evidence type="ECO:0000256" key="1">
    <source>
        <dbReference type="SAM" id="MobiDB-lite"/>
    </source>
</evidence>
<dbReference type="PANTHER" id="PTHR22426:SF2">
    <property type="entry name" value="ARGININE_SERINE-RICH COILED-COIL PROTEIN 2"/>
    <property type="match status" value="1"/>
</dbReference>
<accession>A0A8R2BA84</accession>
<feature type="compositionally biased region" description="Basic residues" evidence="1">
    <location>
        <begin position="107"/>
        <end position="155"/>
    </location>
</feature>
<dbReference type="Pfam" id="PF15477">
    <property type="entry name" value="SMAP"/>
    <property type="match status" value="1"/>
</dbReference>
<feature type="domain" description="Small acidic protein-like" evidence="2">
    <location>
        <begin position="311"/>
        <end position="383"/>
    </location>
</feature>
<evidence type="ECO:0000313" key="3">
    <source>
        <dbReference type="EnsemblMetazoa" id="XP_008189232.1"/>
    </source>
</evidence>
<sequence>MESLCNYASDDDNSPTSPSPRREVATKLTRTNGMEADANYEQVTMDMSEQESNHSSTKSPPLKSQTSPSSSASSPTSVSQTSRSRHTSKHGNHSDTKTNSSDEEKKSHIRHRRNKSRDRHSKKHSRRSRSRSSGRKRSRRSRSHSRNKKRSRRSRSRSERNGKSRRSSPHSRHETKNHNKHSRSKSKEKYTSSHNYFLEKKANNKRQILDKLGIELKVPSIGNSVLPSTTVVTPQLLLQKSMEAQVEKVKEQTGIELPSYYNPVAVNPNKYAEQIQKRKLLWGNKQNNEVVKQIEETKPPVITNNKTATIWQSTKFGDQDGKVTAKFKRLMGIKDPIGVDNQTSQQGQSKDIIKKQEEMFNSMESQYEVARMATHTHRGLGLGFGTFQQR</sequence>
<evidence type="ECO:0000313" key="4">
    <source>
        <dbReference type="Proteomes" id="UP000007819"/>
    </source>
</evidence>
<reference evidence="4" key="1">
    <citation type="submission" date="2010-06" db="EMBL/GenBank/DDBJ databases">
        <authorList>
            <person name="Jiang H."/>
            <person name="Abraham K."/>
            <person name="Ali S."/>
            <person name="Alsbrooks S.L."/>
            <person name="Anim B.N."/>
            <person name="Anosike U.S."/>
            <person name="Attaway T."/>
            <person name="Bandaranaike D.P."/>
            <person name="Battles P.K."/>
            <person name="Bell S.N."/>
            <person name="Bell A.V."/>
            <person name="Beltran B."/>
            <person name="Bickham C."/>
            <person name="Bustamante Y."/>
            <person name="Caleb T."/>
            <person name="Canada A."/>
            <person name="Cardenas V."/>
            <person name="Carter K."/>
            <person name="Chacko J."/>
            <person name="Chandrabose M.N."/>
            <person name="Chavez D."/>
            <person name="Chavez A."/>
            <person name="Chen L."/>
            <person name="Chu H.-S."/>
            <person name="Claassen K.J."/>
            <person name="Cockrell R."/>
            <person name="Collins M."/>
            <person name="Cooper J.A."/>
            <person name="Cree A."/>
            <person name="Curry S.M."/>
            <person name="Da Y."/>
            <person name="Dao M.D."/>
            <person name="Das B."/>
            <person name="Davila M.-L."/>
            <person name="Davy-Carroll L."/>
            <person name="Denson S."/>
            <person name="Dinh H."/>
            <person name="Ebong V.E."/>
            <person name="Edwards J.R."/>
            <person name="Egan A."/>
            <person name="El-Daye J."/>
            <person name="Escobedo L."/>
            <person name="Fernandez S."/>
            <person name="Fernando P.R."/>
            <person name="Flagg N."/>
            <person name="Forbes L.D."/>
            <person name="Fowler R.G."/>
            <person name="Fu Q."/>
            <person name="Gabisi R.A."/>
            <person name="Ganer J."/>
            <person name="Garbino Pronczuk A."/>
            <person name="Garcia R.M."/>
            <person name="Garner T."/>
            <person name="Garrett T.E."/>
            <person name="Gonzalez D.A."/>
            <person name="Hamid H."/>
            <person name="Hawkins E.S."/>
            <person name="Hirani K."/>
            <person name="Hogues M.E."/>
            <person name="Hollins B."/>
            <person name="Hsiao C.-H."/>
            <person name="Jabil R."/>
            <person name="James M.L."/>
            <person name="Jhangiani S.N."/>
            <person name="Johnson B."/>
            <person name="Johnson Q."/>
            <person name="Joshi V."/>
            <person name="Kalu J.B."/>
            <person name="Kam C."/>
            <person name="Kashfia A."/>
            <person name="Keebler J."/>
            <person name="Kisamo H."/>
            <person name="Kovar C.L."/>
            <person name="Lago L.A."/>
            <person name="Lai C.-Y."/>
            <person name="Laidlaw J."/>
            <person name="Lara F."/>
            <person name="Le T.-K."/>
            <person name="Lee S.L."/>
            <person name="Legall F.H."/>
            <person name="Lemon S.J."/>
            <person name="Lewis L.R."/>
            <person name="Li B."/>
            <person name="Liu Y."/>
            <person name="Liu Y.-S."/>
            <person name="Lopez J."/>
            <person name="Lozado R.J."/>
            <person name="Lu J."/>
            <person name="Madu R.C."/>
            <person name="Maheshwari M."/>
            <person name="Maheshwari R."/>
            <person name="Malloy K."/>
            <person name="Martinez E."/>
            <person name="Mathew T."/>
            <person name="Mercado I.C."/>
            <person name="Mercado C."/>
            <person name="Meyer B."/>
            <person name="Montgomery K."/>
            <person name="Morgan M.B."/>
            <person name="Munidasa M."/>
            <person name="Nazareth L.V."/>
            <person name="Nelson J."/>
            <person name="Ng B.M."/>
            <person name="Nguyen N.B."/>
            <person name="Nguyen P.Q."/>
            <person name="Nguyen T."/>
            <person name="Obregon M."/>
            <person name="Okwuonu G.O."/>
            <person name="Onwere C.G."/>
            <person name="Orozco G."/>
            <person name="Parra A."/>
            <person name="Patel S."/>
            <person name="Patil S."/>
            <person name="Perez A."/>
            <person name="Perez Y."/>
            <person name="Pham C."/>
            <person name="Primus E.L."/>
            <person name="Pu L.-L."/>
            <person name="Puazo M."/>
            <person name="Qin X."/>
            <person name="Quiroz J.B."/>
            <person name="Reese J."/>
            <person name="Richards S."/>
            <person name="Rives C.M."/>
            <person name="Robberts R."/>
            <person name="Ruiz S.J."/>
            <person name="Ruiz M.J."/>
            <person name="Santibanez J."/>
            <person name="Schneider B.W."/>
            <person name="Sisson I."/>
            <person name="Smith M."/>
            <person name="Sodergren E."/>
            <person name="Song X.-Z."/>
            <person name="Song B.B."/>
            <person name="Summersgill H."/>
            <person name="Thelus R."/>
            <person name="Thornton R.D."/>
            <person name="Trejos Z.Y."/>
            <person name="Usmani K."/>
            <person name="Vattathil S."/>
            <person name="Villasana D."/>
            <person name="Walker D.L."/>
            <person name="Wang S."/>
            <person name="Wang K."/>
            <person name="White C.S."/>
            <person name="Williams A.C."/>
            <person name="Williamson J."/>
            <person name="Wilson K."/>
            <person name="Woghiren I.O."/>
            <person name="Woodworth J.R."/>
            <person name="Worley K.C."/>
            <person name="Wright R.A."/>
            <person name="Wu W."/>
            <person name="Young L."/>
            <person name="Zhang L."/>
            <person name="Zhang J."/>
            <person name="Zhu Y."/>
            <person name="Muzny D.M."/>
            <person name="Weinstock G."/>
            <person name="Gibbs R.A."/>
        </authorList>
    </citation>
    <scope>NUCLEOTIDE SEQUENCE [LARGE SCALE GENOMIC DNA]</scope>
    <source>
        <strain evidence="4">LSR1</strain>
    </source>
</reference>
<name>A0A8R2BA84_ACYPI</name>
<dbReference type="OrthoDB" id="1928974at2759"/>
<dbReference type="InterPro" id="IPR028124">
    <property type="entry name" value="SMAP_dom"/>
</dbReference>
<feature type="compositionally biased region" description="Low complexity" evidence="1">
    <location>
        <begin position="55"/>
        <end position="82"/>
    </location>
</feature>
<feature type="compositionally biased region" description="Basic and acidic residues" evidence="1">
    <location>
        <begin position="92"/>
        <end position="106"/>
    </location>
</feature>
<dbReference type="AlphaFoldDB" id="A0A8R2BA84"/>
<reference evidence="3" key="2">
    <citation type="submission" date="2022-06" db="UniProtKB">
        <authorList>
            <consortium name="EnsemblMetazoa"/>
        </authorList>
    </citation>
    <scope>IDENTIFICATION</scope>
</reference>
<dbReference type="GeneID" id="100166599"/>
<dbReference type="RefSeq" id="XP_008189232.1">
    <property type="nucleotide sequence ID" value="XM_008191010.2"/>
</dbReference>